<accession>A0ABS7DKL7</accession>
<protein>
    <submittedName>
        <fullName evidence="2">M48 family metallopeptidase</fullName>
    </submittedName>
</protein>
<dbReference type="Gene3D" id="3.30.2010.10">
    <property type="entry name" value="Metalloproteases ('zincins'), catalytic domain"/>
    <property type="match status" value="1"/>
</dbReference>
<sequence length="221" mass="25164">MEYQLTRSRRKTIAICIDRDGNVTVRAPLKAGGAFIDRFITEKQAWIEEKSAQMAANAQSRREFSVSPGSTLPLMGKEYPVLSGERVAFDGVSFYLPEEAFDTLKPKLICLYQSIARDFLSRRTDFFAKQTGFQPTGVRIGSARTSWGSCSGKNHLSYSWKLILVPPEQIDYVIVHELAHTVEHNHSPRFWALVGQILPDYQLRRKQLKLSALELQKQGWD</sequence>
<dbReference type="PANTHER" id="PTHR30399:SF1">
    <property type="entry name" value="UTP PYROPHOSPHATASE"/>
    <property type="match status" value="1"/>
</dbReference>
<dbReference type="PANTHER" id="PTHR30399">
    <property type="entry name" value="UNCHARACTERIZED PROTEIN YGJP"/>
    <property type="match status" value="1"/>
</dbReference>
<proteinExistence type="predicted"/>
<feature type="domain" description="YgjP-like metallopeptidase" evidence="1">
    <location>
        <begin position="11"/>
        <end position="209"/>
    </location>
</feature>
<keyword evidence="3" id="KW-1185">Reference proteome</keyword>
<reference evidence="2 3" key="1">
    <citation type="submission" date="2021-03" db="EMBL/GenBank/DDBJ databases">
        <title>Caproiciproducens sp. nov. isolated from feces of cow.</title>
        <authorList>
            <person name="Choi J.-Y."/>
        </authorList>
    </citation>
    <scope>NUCLEOTIDE SEQUENCE [LARGE SCALE GENOMIC DNA]</scope>
    <source>
        <strain evidence="2 3">AGMB10547</strain>
    </source>
</reference>
<gene>
    <name evidence="2" type="ORF">J5W02_03025</name>
</gene>
<comment type="caution">
    <text evidence="2">The sequence shown here is derived from an EMBL/GenBank/DDBJ whole genome shotgun (WGS) entry which is preliminary data.</text>
</comment>
<dbReference type="CDD" id="cd07344">
    <property type="entry name" value="M48_yhfN_like"/>
    <property type="match status" value="1"/>
</dbReference>
<dbReference type="Pfam" id="PF01863">
    <property type="entry name" value="YgjP-like"/>
    <property type="match status" value="1"/>
</dbReference>
<dbReference type="InterPro" id="IPR002725">
    <property type="entry name" value="YgjP-like_metallopeptidase"/>
</dbReference>
<evidence type="ECO:0000259" key="1">
    <source>
        <dbReference type="Pfam" id="PF01863"/>
    </source>
</evidence>
<dbReference type="EMBL" id="JAGFNZ010000001">
    <property type="protein sequence ID" value="MBW7571778.1"/>
    <property type="molecule type" value="Genomic_DNA"/>
</dbReference>
<dbReference type="Proteomes" id="UP000719942">
    <property type="component" value="Unassembled WGS sequence"/>
</dbReference>
<name>A0ABS7DKL7_9FIRM</name>
<organism evidence="2 3">
    <name type="scientific">Caproiciproducens faecalis</name>
    <dbReference type="NCBI Taxonomy" id="2820301"/>
    <lineage>
        <taxon>Bacteria</taxon>
        <taxon>Bacillati</taxon>
        <taxon>Bacillota</taxon>
        <taxon>Clostridia</taxon>
        <taxon>Eubacteriales</taxon>
        <taxon>Acutalibacteraceae</taxon>
        <taxon>Caproiciproducens</taxon>
    </lineage>
</organism>
<dbReference type="RefSeq" id="WP_219964164.1">
    <property type="nucleotide sequence ID" value="NZ_JAGFNZ010000001.1"/>
</dbReference>
<evidence type="ECO:0000313" key="2">
    <source>
        <dbReference type="EMBL" id="MBW7571778.1"/>
    </source>
</evidence>
<dbReference type="InterPro" id="IPR053136">
    <property type="entry name" value="UTP_pyrophosphatase-like"/>
</dbReference>
<evidence type="ECO:0000313" key="3">
    <source>
        <dbReference type="Proteomes" id="UP000719942"/>
    </source>
</evidence>